<comment type="caution">
    <text evidence="12">The sequence shown here is derived from an EMBL/GenBank/DDBJ whole genome shotgun (WGS) entry which is preliminary data.</text>
</comment>
<dbReference type="InterPro" id="IPR015422">
    <property type="entry name" value="PyrdxlP-dep_Trfase_small"/>
</dbReference>
<evidence type="ECO:0000256" key="3">
    <source>
        <dbReference type="ARBA" id="ARBA00008954"/>
    </source>
</evidence>
<keyword evidence="8 11" id="KW-0663">Pyridoxal phosphate</keyword>
<evidence type="ECO:0000256" key="4">
    <source>
        <dbReference type="ARBA" id="ARBA00011881"/>
    </source>
</evidence>
<dbReference type="InterPro" id="IPR005814">
    <property type="entry name" value="Aminotrans_3"/>
</dbReference>
<evidence type="ECO:0000256" key="5">
    <source>
        <dbReference type="ARBA" id="ARBA00013049"/>
    </source>
</evidence>
<reference evidence="12" key="1">
    <citation type="submission" date="2022-08" db="EMBL/GenBank/DDBJ databases">
        <title>Novel sulphate-reducing endosymbionts in the free-living metamonad Anaeramoeba.</title>
        <authorList>
            <person name="Jerlstrom-Hultqvist J."/>
            <person name="Cepicka I."/>
            <person name="Gallot-Lavallee L."/>
            <person name="Salas-Leiva D."/>
            <person name="Curtis B.A."/>
            <person name="Zahonova K."/>
            <person name="Pipaliya S."/>
            <person name="Dacks J."/>
            <person name="Roger A.J."/>
        </authorList>
    </citation>
    <scope>NUCLEOTIDE SEQUENCE</scope>
    <source>
        <strain evidence="12">Busselton2</strain>
    </source>
</reference>
<dbReference type="Proteomes" id="UP001146793">
    <property type="component" value="Unassembled WGS sequence"/>
</dbReference>
<gene>
    <name evidence="12" type="ORF">M0812_05900</name>
</gene>
<evidence type="ECO:0000313" key="12">
    <source>
        <dbReference type="EMBL" id="KAJ3449741.1"/>
    </source>
</evidence>
<dbReference type="SUPFAM" id="SSF53383">
    <property type="entry name" value="PLP-dependent transferases"/>
    <property type="match status" value="1"/>
</dbReference>
<dbReference type="InterPro" id="IPR015424">
    <property type="entry name" value="PyrdxlP-dep_Trfase"/>
</dbReference>
<dbReference type="InterPro" id="IPR015421">
    <property type="entry name" value="PyrdxlP-dep_Trfase_major"/>
</dbReference>
<comment type="subunit">
    <text evidence="4">Homotetramer.</text>
</comment>
<comment type="cofactor">
    <cofactor evidence="1">
        <name>pyridoxal 5'-phosphate</name>
        <dbReference type="ChEBI" id="CHEBI:597326"/>
    </cofactor>
</comment>
<proteinExistence type="inferred from homology"/>
<evidence type="ECO:0000256" key="1">
    <source>
        <dbReference type="ARBA" id="ARBA00001933"/>
    </source>
</evidence>
<dbReference type="GO" id="GO:0009436">
    <property type="term" value="P:glyoxylate catabolic process"/>
    <property type="evidence" value="ECO:0007669"/>
    <property type="project" value="TreeGrafter"/>
</dbReference>
<keyword evidence="7" id="KW-0808">Transferase</keyword>
<evidence type="ECO:0000256" key="9">
    <source>
        <dbReference type="ARBA" id="ARBA00022946"/>
    </source>
</evidence>
<dbReference type="EMBL" id="JANTQA010000012">
    <property type="protein sequence ID" value="KAJ3449741.1"/>
    <property type="molecule type" value="Genomic_DNA"/>
</dbReference>
<keyword evidence="10" id="KW-0496">Mitochondrion</keyword>
<dbReference type="Pfam" id="PF00202">
    <property type="entry name" value="Aminotran_3"/>
    <property type="match status" value="1"/>
</dbReference>
<accession>A0AAV8A9T9</accession>
<evidence type="ECO:0000256" key="11">
    <source>
        <dbReference type="RuleBase" id="RU003560"/>
    </source>
</evidence>
<keyword evidence="6 12" id="KW-0032">Aminotransferase</keyword>
<protein>
    <recommendedName>
        <fullName evidence="5">alanine--glyoxylate transaminase</fullName>
        <ecNumber evidence="5">2.6.1.44</ecNumber>
    </recommendedName>
</protein>
<organism evidence="12 13">
    <name type="scientific">Anaeramoeba flamelloides</name>
    <dbReference type="NCBI Taxonomy" id="1746091"/>
    <lineage>
        <taxon>Eukaryota</taxon>
        <taxon>Metamonada</taxon>
        <taxon>Anaeramoebidae</taxon>
        <taxon>Anaeramoeba</taxon>
    </lineage>
</organism>
<evidence type="ECO:0000313" key="13">
    <source>
        <dbReference type="Proteomes" id="UP001146793"/>
    </source>
</evidence>
<dbReference type="FunFam" id="3.40.640.10:FF:000004">
    <property type="entry name" value="Acetylornithine aminotransferase"/>
    <property type="match status" value="1"/>
</dbReference>
<name>A0AAV8A9T9_9EUKA</name>
<evidence type="ECO:0000256" key="10">
    <source>
        <dbReference type="ARBA" id="ARBA00023128"/>
    </source>
</evidence>
<evidence type="ECO:0000256" key="6">
    <source>
        <dbReference type="ARBA" id="ARBA00022576"/>
    </source>
</evidence>
<dbReference type="AlphaFoldDB" id="A0AAV8A9T9"/>
<comment type="similarity">
    <text evidence="3 11">Belongs to the class-III pyridoxal-phosphate-dependent aminotransferase family.</text>
</comment>
<dbReference type="GO" id="GO:0030170">
    <property type="term" value="F:pyridoxal phosphate binding"/>
    <property type="evidence" value="ECO:0007669"/>
    <property type="project" value="InterPro"/>
</dbReference>
<dbReference type="Gene3D" id="3.40.640.10">
    <property type="entry name" value="Type I PLP-dependent aspartate aminotransferase-like (Major domain)"/>
    <property type="match status" value="1"/>
</dbReference>
<dbReference type="EC" id="2.6.1.44" evidence="5"/>
<keyword evidence="9" id="KW-0809">Transit peptide</keyword>
<dbReference type="Gene3D" id="3.90.1150.10">
    <property type="entry name" value="Aspartate Aminotransferase, domain 1"/>
    <property type="match status" value="1"/>
</dbReference>
<evidence type="ECO:0000256" key="2">
    <source>
        <dbReference type="ARBA" id="ARBA00004173"/>
    </source>
</evidence>
<evidence type="ECO:0000256" key="7">
    <source>
        <dbReference type="ARBA" id="ARBA00022679"/>
    </source>
</evidence>
<comment type="subcellular location">
    <subcellularLocation>
        <location evidence="2">Mitochondrion</location>
    </subcellularLocation>
</comment>
<dbReference type="PANTHER" id="PTHR45688">
    <property type="match status" value="1"/>
</dbReference>
<dbReference type="PIRSF" id="PIRSF000521">
    <property type="entry name" value="Transaminase_4ab_Lys_Orn"/>
    <property type="match status" value="1"/>
</dbReference>
<dbReference type="GO" id="GO:0008453">
    <property type="term" value="F:alanine-glyoxylate transaminase activity"/>
    <property type="evidence" value="ECO:0007669"/>
    <property type="project" value="UniProtKB-EC"/>
</dbReference>
<dbReference type="PANTHER" id="PTHR45688:SF3">
    <property type="entry name" value="ALANINE--GLYOXYLATE AMINOTRANSFERASE 2, MITOCHONDRIAL"/>
    <property type="match status" value="1"/>
</dbReference>
<sequence length="462" mass="51416">MFTVLVKTNYKTNLLRRTLSKMPPFNYKPKPYTGDSYEVALKKRRAYVHPSVELYYDKPLMIVEGKKQYLFDEKGRRYLDAIAGISVINCGHCHPKIVKATTDQLNTLQHTTTLYLNNMYTNYAEKLLKTLPKKLDTVYFVNSGSEATTLAMNMCRTYTNNWDMISLRGGYHGMGASMGLTANSHYKQPLPQGFGIKHVRSPNPYRGPYLEDDPNMVDKYVNEIHDLIQCGTCGEVAGFIAEPIQGVAGGIPLPKGYLKKAFEVVRKAGGICIADEVQDGFGRTGTMWGFQKDEDGLEPDIITMAKGIGNGFPLGAVVTTKEIANSFTKRFHFNTFGGNPVAMAVGNAVLDVIEEENLIENARVLGKYLKGKLTKLMDKHDVIGNVRGKGLMIGVELVKDRKTKEPGCQITLDILENMKELGVLTLIAGVYSNVLRIKPPLCITKEDADFIVDVFDEAIQML</sequence>
<dbReference type="GO" id="GO:0019481">
    <property type="term" value="P:L-alanine catabolic process, by transamination"/>
    <property type="evidence" value="ECO:0007669"/>
    <property type="project" value="TreeGrafter"/>
</dbReference>
<dbReference type="GO" id="GO:0005739">
    <property type="term" value="C:mitochondrion"/>
    <property type="evidence" value="ECO:0007669"/>
    <property type="project" value="UniProtKB-SubCell"/>
</dbReference>
<dbReference type="CDD" id="cd00610">
    <property type="entry name" value="OAT_like"/>
    <property type="match status" value="1"/>
</dbReference>
<evidence type="ECO:0000256" key="8">
    <source>
        <dbReference type="ARBA" id="ARBA00022898"/>
    </source>
</evidence>
<dbReference type="InterPro" id="IPR049704">
    <property type="entry name" value="Aminotrans_3_PPA_site"/>
</dbReference>
<dbReference type="PROSITE" id="PS00600">
    <property type="entry name" value="AA_TRANSFER_CLASS_3"/>
    <property type="match status" value="1"/>
</dbReference>